<name>A0A0L0CEQ5_LUCCU</name>
<dbReference type="PANTHER" id="PTHR11012">
    <property type="entry name" value="PROTEIN KINASE-LIKE DOMAIN-CONTAINING"/>
    <property type="match status" value="1"/>
</dbReference>
<dbReference type="PANTHER" id="PTHR11012:SF13">
    <property type="entry name" value="CHK KINASE-LIKE DOMAIN-CONTAINING PROTEIN-RELATED"/>
    <property type="match status" value="1"/>
</dbReference>
<dbReference type="OrthoDB" id="411145at2759"/>
<proteinExistence type="predicted"/>
<dbReference type="InterPro" id="IPR015897">
    <property type="entry name" value="CHK_kinase-like"/>
</dbReference>
<dbReference type="Gene3D" id="3.90.1200.10">
    <property type="match status" value="3"/>
</dbReference>
<feature type="domain" description="CHK kinase-like" evidence="1">
    <location>
        <begin position="861"/>
        <end position="1054"/>
    </location>
</feature>
<dbReference type="Pfam" id="PF02958">
    <property type="entry name" value="EcKL"/>
    <property type="match status" value="3"/>
</dbReference>
<dbReference type="SUPFAM" id="SSF56112">
    <property type="entry name" value="Protein kinase-like (PK-like)"/>
    <property type="match status" value="3"/>
</dbReference>
<organism evidence="2 3">
    <name type="scientific">Lucilia cuprina</name>
    <name type="common">Green bottle fly</name>
    <name type="synonym">Australian sheep blowfly</name>
    <dbReference type="NCBI Taxonomy" id="7375"/>
    <lineage>
        <taxon>Eukaryota</taxon>
        <taxon>Metazoa</taxon>
        <taxon>Ecdysozoa</taxon>
        <taxon>Arthropoda</taxon>
        <taxon>Hexapoda</taxon>
        <taxon>Insecta</taxon>
        <taxon>Pterygota</taxon>
        <taxon>Neoptera</taxon>
        <taxon>Endopterygota</taxon>
        <taxon>Diptera</taxon>
        <taxon>Brachycera</taxon>
        <taxon>Muscomorpha</taxon>
        <taxon>Oestroidea</taxon>
        <taxon>Calliphoridae</taxon>
        <taxon>Luciliinae</taxon>
        <taxon>Lucilia</taxon>
    </lineage>
</organism>
<dbReference type="EMBL" id="JRES01000608">
    <property type="protein sequence ID" value="KNC29964.1"/>
    <property type="molecule type" value="Genomic_DNA"/>
</dbReference>
<evidence type="ECO:0000259" key="1">
    <source>
        <dbReference type="SMART" id="SM00587"/>
    </source>
</evidence>
<feature type="domain" description="CHK kinase-like" evidence="1">
    <location>
        <begin position="512"/>
        <end position="708"/>
    </location>
</feature>
<evidence type="ECO:0000313" key="3">
    <source>
        <dbReference type="Proteomes" id="UP000037069"/>
    </source>
</evidence>
<dbReference type="InterPro" id="IPR011009">
    <property type="entry name" value="Kinase-like_dom_sf"/>
</dbReference>
<evidence type="ECO:0000313" key="2">
    <source>
        <dbReference type="EMBL" id="KNC29964.1"/>
    </source>
</evidence>
<gene>
    <name evidence="2" type="ORF">FF38_08522</name>
</gene>
<feature type="domain" description="CHK kinase-like" evidence="1">
    <location>
        <begin position="135"/>
        <end position="331"/>
    </location>
</feature>
<keyword evidence="3" id="KW-1185">Reference proteome</keyword>
<dbReference type="InterPro" id="IPR004119">
    <property type="entry name" value="EcKL"/>
</dbReference>
<accession>A0A0L0CEQ5</accession>
<sequence length="1143" mass="134014">MTSTNNNDTPEYLTLEYVKKILTNYFKDTTLKVINMETIPASAKGESYCSIMTRVKVSYKIGREKVSNQMHFIVKSTYENNPYLFSVLEQYDVYNTEKQMYELVFPQLQKMLEAIGDSDQLCAKTIHVDYEHDAIIFEDLAVLNYTMANRLEGMDENHLKLCLRKLAKMHATAAVLNERQTGLLEKYCHGIFNRHVNCYGVFFENVIKVCAKYAGSTPELGNYYKDKLLNLIPYVAEYATRCYDLNPMKYFETLNHGDMWTNNVMVKYNNVEQKTEVIDILLIDFQYCNWTSPAIDLYYFLCTSSQDDLLFNHQPKLIQYYHRVLSETLKKLDYKKHIPTLHELNVQLLEKAFYAVTSLLVNLPLMINDKTEDADFESLLGSDEKSQRFHNVLYTNERVQRIIKDKEVKVLGMEIAPATAKGESFCSIMTRVKISYKIDRERDEKLVNFIIKSTYENDPYLSGVLRQYDVYNTEMQMYETVLPQLQQMLYEIGDSDQLCAKTIHVDNDRDVIIFEDLRERKFTMANRLEGMDEQHIKLCLRKLTKMHATAAVLNERQAGILEKFSHGIYNRHVNIYGIFVENVMKVSAKYAASSPELGKYYAEKLTKLIPHAVEYVTRCYDPNPNHFLTLNHGDIWTNNVMVQYNDSDKGKRILQDILLIDFQYCCWSSPAVDLHYFLTTSSQDDLLLNHQPKFIQYYHQVLSENLLKLKYKKQIPTLHELNVQLLERSYWEYDAPKFLTEEYVENILKKYFQNSSLKVINIETTSATAKGESYCSIMTRTLVNYKIDQEKYPKQIHFIVKSTYDNKPMLADVLRSYDVYNTEMQMYAMVLPQLQQMLLDTGDMDQLSAKTIHVDYERNVIIFEDLRERKFTMANRLEGMDEIHVKLCLRKLAKMHAAAAVLNEQQVGSLEKFSHGLFNKHVNYFGVFFENVLNVGVKFVESELGNYYRDKLLKLIPYIVEYSTRCYDSNSKHFQTLNHGDMWTNNIMVLYNNDKYTADIEDVLLIDFQYCNWTSPAIDLYYFLYSSTEDNLLFNHLPKLIQYYHQVLSDNLRKFNYKQHIPTLQELNVQLLERGFYAVTSLLVVLPLMINDKSEDADFESILGSDEKANRFHNALYSNQRVQRIIKEMLPRLDQIGLLDICE</sequence>
<reference evidence="2 3" key="1">
    <citation type="journal article" date="2015" name="Nat. Commun.">
        <title>Lucilia cuprina genome unlocks parasitic fly biology to underpin future interventions.</title>
        <authorList>
            <person name="Anstead C.A."/>
            <person name="Korhonen P.K."/>
            <person name="Young N.D."/>
            <person name="Hall R.S."/>
            <person name="Jex A.R."/>
            <person name="Murali S.C."/>
            <person name="Hughes D.S."/>
            <person name="Lee S.F."/>
            <person name="Perry T."/>
            <person name="Stroehlein A.J."/>
            <person name="Ansell B.R."/>
            <person name="Breugelmans B."/>
            <person name="Hofmann A."/>
            <person name="Qu J."/>
            <person name="Dugan S."/>
            <person name="Lee S.L."/>
            <person name="Chao H."/>
            <person name="Dinh H."/>
            <person name="Han Y."/>
            <person name="Doddapaneni H.V."/>
            <person name="Worley K.C."/>
            <person name="Muzny D.M."/>
            <person name="Ioannidis P."/>
            <person name="Waterhouse R.M."/>
            <person name="Zdobnov E.M."/>
            <person name="James P.J."/>
            <person name="Bagnall N.H."/>
            <person name="Kotze A.C."/>
            <person name="Gibbs R.A."/>
            <person name="Richards S."/>
            <person name="Batterham P."/>
            <person name="Gasser R.B."/>
        </authorList>
    </citation>
    <scope>NUCLEOTIDE SEQUENCE [LARGE SCALE GENOMIC DNA]</scope>
    <source>
        <strain evidence="2 3">LS</strain>
        <tissue evidence="2">Full body</tissue>
    </source>
</reference>
<comment type="caution">
    <text evidence="2">The sequence shown here is derived from an EMBL/GenBank/DDBJ whole genome shotgun (WGS) entry which is preliminary data.</text>
</comment>
<dbReference type="OMA" id="NTEMQMY"/>
<dbReference type="SMART" id="SM00587">
    <property type="entry name" value="CHK"/>
    <property type="match status" value="3"/>
</dbReference>
<dbReference type="Proteomes" id="UP000037069">
    <property type="component" value="Unassembled WGS sequence"/>
</dbReference>
<dbReference type="AlphaFoldDB" id="A0A0L0CEQ5"/>
<protein>
    <recommendedName>
        <fullName evidence="1">CHK kinase-like domain-containing protein</fullName>
    </recommendedName>
</protein>